<reference evidence="2 3" key="1">
    <citation type="submission" date="2016-10" db="EMBL/GenBank/DDBJ databases">
        <authorList>
            <person name="de Groot N.N."/>
        </authorList>
    </citation>
    <scope>NUCLEOTIDE SEQUENCE [LARGE SCALE GENOMIC DNA]</scope>
    <source>
        <strain evidence="2 3">A52C2</strain>
    </source>
</reference>
<dbReference type="AlphaFoldDB" id="A0A1H9JMA1"/>
<evidence type="ECO:0000313" key="3">
    <source>
        <dbReference type="Proteomes" id="UP000199647"/>
    </source>
</evidence>
<proteinExistence type="predicted"/>
<gene>
    <name evidence="2" type="ORF">SAMN05216548_108174</name>
</gene>
<dbReference type="EMBL" id="FOFG01000008">
    <property type="protein sequence ID" value="SEQ87725.1"/>
    <property type="molecule type" value="Genomic_DNA"/>
</dbReference>
<evidence type="ECO:0000259" key="1">
    <source>
        <dbReference type="Pfam" id="PF24766"/>
    </source>
</evidence>
<sequence>MQSSDYCGDEEYSIRCTGDACRGDEVRFYRAIFSGSYRRASFEGFERVTGKIISDSYGSAKQQHTFTILLGDGTKTRIKGRNLYSNGVYRKPWADQNARQEALDEKHERGDSARAYRDWRRAFEGEHRHHNHF</sequence>
<dbReference type="STRING" id="1855383.SAMN05216548_108174"/>
<evidence type="ECO:0000313" key="2">
    <source>
        <dbReference type="EMBL" id="SEQ87725.1"/>
    </source>
</evidence>
<dbReference type="Proteomes" id="UP000199647">
    <property type="component" value="Unassembled WGS sequence"/>
</dbReference>
<dbReference type="PANTHER" id="PTHR35323:SF2">
    <property type="entry name" value="SAP DOMAIN-CONTAINING PROTEIN"/>
    <property type="match status" value="1"/>
</dbReference>
<dbReference type="InterPro" id="IPR056116">
    <property type="entry name" value="DUF7699"/>
</dbReference>
<name>A0A1H9JMA1_9HYPH</name>
<dbReference type="RefSeq" id="WP_143061962.1">
    <property type="nucleotide sequence ID" value="NZ_FOFG01000008.1"/>
</dbReference>
<dbReference type="Pfam" id="PF24766">
    <property type="entry name" value="DUF7699"/>
    <property type="match status" value="1"/>
</dbReference>
<feature type="domain" description="DUF7699" evidence="1">
    <location>
        <begin position="21"/>
        <end position="93"/>
    </location>
</feature>
<keyword evidence="3" id="KW-1185">Reference proteome</keyword>
<dbReference type="OrthoDB" id="9342735at2"/>
<dbReference type="PANTHER" id="PTHR35323">
    <property type="entry name" value="SAP DOMAIN-CONTAINING PROTEIN"/>
    <property type="match status" value="1"/>
</dbReference>
<organism evidence="2 3">
    <name type="scientific">Faunimonas pinastri</name>
    <dbReference type="NCBI Taxonomy" id="1855383"/>
    <lineage>
        <taxon>Bacteria</taxon>
        <taxon>Pseudomonadati</taxon>
        <taxon>Pseudomonadota</taxon>
        <taxon>Alphaproteobacteria</taxon>
        <taxon>Hyphomicrobiales</taxon>
        <taxon>Afifellaceae</taxon>
        <taxon>Faunimonas</taxon>
    </lineage>
</organism>
<accession>A0A1H9JMA1</accession>
<protein>
    <recommendedName>
        <fullName evidence="1">DUF7699 domain-containing protein</fullName>
    </recommendedName>
</protein>